<proteinExistence type="predicted"/>
<feature type="transmembrane region" description="Helical" evidence="1">
    <location>
        <begin position="413"/>
        <end position="430"/>
    </location>
</feature>
<feature type="transmembrane region" description="Helical" evidence="1">
    <location>
        <begin position="170"/>
        <end position="191"/>
    </location>
</feature>
<keyword evidence="3" id="KW-1185">Reference proteome</keyword>
<feature type="transmembrane region" description="Helical" evidence="1">
    <location>
        <begin position="50"/>
        <end position="67"/>
    </location>
</feature>
<dbReference type="RefSeq" id="WP_322412172.1">
    <property type="nucleotide sequence ID" value="NZ_CP139779.1"/>
</dbReference>
<keyword evidence="1" id="KW-1133">Transmembrane helix</keyword>
<feature type="transmembrane region" description="Helical" evidence="1">
    <location>
        <begin position="203"/>
        <end position="222"/>
    </location>
</feature>
<dbReference type="Pfam" id="PF20176">
    <property type="entry name" value="DUF6541"/>
    <property type="match status" value="1"/>
</dbReference>
<protein>
    <submittedName>
        <fullName evidence="2">DUF6541 family protein</fullName>
    </submittedName>
</protein>
<name>A0ABZ0VGW9_9MICO</name>
<dbReference type="EMBL" id="CP139779">
    <property type="protein sequence ID" value="WQB72062.1"/>
    <property type="molecule type" value="Genomic_DNA"/>
</dbReference>
<evidence type="ECO:0000313" key="2">
    <source>
        <dbReference type="EMBL" id="WQB72062.1"/>
    </source>
</evidence>
<sequence length="660" mass="68996">MGMLLLPGLIGLAPLRGGMVPRVALAGPLSVLLIGIAGVIGSVVGLPFMAWHPFILAAVVAIGVLLFRRSGGPPPSRTRRRTALVLTWLAASALIAAVAFAGTPSPALVSQSYDNVFHVSAIARILVDGDASSLTLRTLIETDREFAYYPAAWHSTVASVAQLTGQAIPIAVNATWIAVAAAVWLPGVAWISHACLPRINVSTAALVALPLGAAFGSMPYALLTWGTLYPTFLATALLPAAVAVPVIGWRLGRANRPGARRAPLAWTVLGTAATLAAVAFSQPRVLASWALIMSVPTIFVAVGMARRGLRGSGAARRRAIVALALSTAASVGAATVAAWYVIARLGLFERPLEERLGGPQAAAVQNIGTGVWQVVSQSTLTGVGAISTAPSVLLAIVVIAGAVVAWRARRSRWLVISFGLLALLYILAAGSDDVFSKLSTAVWYKDKFRLSSVMPVLGVPLAVLGVLSAGRLWSRLFRRPLLVPSAWVVAATSAATLTVTGVTGSVSAVFSMPESNARVEVVSRSQIEFFASLPDYVPEGQKVLGDPWDGSAWTLAFGAREPVFPHVNGQWDPARLILAWNLASIETDPAVCAALDELRVRYVVFNPHEFGGGDPAGNHFPGPHAAVEAGLFTEVATDGESKLYRIDQCGALPADALPAP</sequence>
<accession>A0ABZ0VGW9</accession>
<feature type="transmembrane region" description="Helical" evidence="1">
    <location>
        <begin position="450"/>
        <end position="469"/>
    </location>
</feature>
<evidence type="ECO:0000313" key="3">
    <source>
        <dbReference type="Proteomes" id="UP001324533"/>
    </source>
</evidence>
<feature type="transmembrane region" description="Helical" evidence="1">
    <location>
        <begin position="319"/>
        <end position="342"/>
    </location>
</feature>
<keyword evidence="1" id="KW-0472">Membrane</keyword>
<keyword evidence="1" id="KW-0812">Transmembrane</keyword>
<reference evidence="2 3" key="1">
    <citation type="submission" date="2023-06" db="EMBL/GenBank/DDBJ databases">
        <title>Rock-solubilizing bacteria, Microbacterium invictum, promotes re-establishment of vegetation in rocky wasteland by accelerating rock bio-weathering and reshaping soil bacterial community.</title>
        <authorList>
            <person name="Liu C."/>
        </authorList>
    </citation>
    <scope>NUCLEOTIDE SEQUENCE [LARGE SCALE GENOMIC DNA]</scope>
    <source>
        <strain evidence="2 3">X-18</strain>
    </source>
</reference>
<dbReference type="InterPro" id="IPR046671">
    <property type="entry name" value="DUF6541"/>
</dbReference>
<feature type="transmembrane region" description="Helical" evidence="1">
    <location>
        <begin position="481"/>
        <end position="510"/>
    </location>
</feature>
<gene>
    <name evidence="2" type="ORF">T9R20_12285</name>
</gene>
<feature type="transmembrane region" description="Helical" evidence="1">
    <location>
        <begin position="228"/>
        <end position="251"/>
    </location>
</feature>
<feature type="transmembrane region" description="Helical" evidence="1">
    <location>
        <begin position="83"/>
        <end position="102"/>
    </location>
</feature>
<dbReference type="Proteomes" id="UP001324533">
    <property type="component" value="Chromosome"/>
</dbReference>
<evidence type="ECO:0000256" key="1">
    <source>
        <dbReference type="SAM" id="Phobius"/>
    </source>
</evidence>
<organism evidence="2 3">
    <name type="scientific">Microbacterium invictum</name>
    <dbReference type="NCBI Taxonomy" id="515415"/>
    <lineage>
        <taxon>Bacteria</taxon>
        <taxon>Bacillati</taxon>
        <taxon>Actinomycetota</taxon>
        <taxon>Actinomycetes</taxon>
        <taxon>Micrococcales</taxon>
        <taxon>Microbacteriaceae</taxon>
        <taxon>Microbacterium</taxon>
    </lineage>
</organism>
<feature type="transmembrane region" description="Helical" evidence="1">
    <location>
        <begin position="382"/>
        <end position="406"/>
    </location>
</feature>
<feature type="transmembrane region" description="Helical" evidence="1">
    <location>
        <begin position="263"/>
        <end position="280"/>
    </location>
</feature>
<feature type="transmembrane region" description="Helical" evidence="1">
    <location>
        <begin position="286"/>
        <end position="307"/>
    </location>
</feature>